<reference evidence="3" key="1">
    <citation type="submission" date="2024-06" db="EMBL/GenBank/DDBJ databases">
        <title>Multi-omics analyses provide insights into the biosynthesis of the anticancer antibiotic pleurotin in Hohenbuehelia grisea.</title>
        <authorList>
            <person name="Weaver J.A."/>
            <person name="Alberti F."/>
        </authorList>
    </citation>
    <scope>NUCLEOTIDE SEQUENCE [LARGE SCALE GENOMIC DNA]</scope>
    <source>
        <strain evidence="3">T-177</strain>
    </source>
</reference>
<dbReference type="EMBL" id="JASNQZ010000005">
    <property type="protein sequence ID" value="KAL0957265.1"/>
    <property type="molecule type" value="Genomic_DNA"/>
</dbReference>
<comment type="caution">
    <text evidence="2">The sequence shown here is derived from an EMBL/GenBank/DDBJ whole genome shotgun (WGS) entry which is preliminary data.</text>
</comment>
<organism evidence="2 3">
    <name type="scientific">Hohenbuehelia grisea</name>
    <dbReference type="NCBI Taxonomy" id="104357"/>
    <lineage>
        <taxon>Eukaryota</taxon>
        <taxon>Fungi</taxon>
        <taxon>Dikarya</taxon>
        <taxon>Basidiomycota</taxon>
        <taxon>Agaricomycotina</taxon>
        <taxon>Agaricomycetes</taxon>
        <taxon>Agaricomycetidae</taxon>
        <taxon>Agaricales</taxon>
        <taxon>Pleurotineae</taxon>
        <taxon>Pleurotaceae</taxon>
        <taxon>Hohenbuehelia</taxon>
    </lineage>
</organism>
<proteinExistence type="predicted"/>
<dbReference type="Proteomes" id="UP001556367">
    <property type="component" value="Unassembled WGS sequence"/>
</dbReference>
<gene>
    <name evidence="2" type="ORF">HGRIS_001079</name>
</gene>
<evidence type="ECO:0000256" key="1">
    <source>
        <dbReference type="SAM" id="MobiDB-lite"/>
    </source>
</evidence>
<feature type="compositionally biased region" description="Basic and acidic residues" evidence="1">
    <location>
        <begin position="81"/>
        <end position="91"/>
    </location>
</feature>
<evidence type="ECO:0000313" key="2">
    <source>
        <dbReference type="EMBL" id="KAL0957265.1"/>
    </source>
</evidence>
<keyword evidence="3" id="KW-1185">Reference proteome</keyword>
<protein>
    <submittedName>
        <fullName evidence="2">Uncharacterized protein</fullName>
    </submittedName>
</protein>
<name>A0ABR3JQ28_9AGAR</name>
<feature type="region of interest" description="Disordered" evidence="1">
    <location>
        <begin position="75"/>
        <end position="97"/>
    </location>
</feature>
<sequence length="116" mass="13143">MFAQLASMAASNKPLDAPRQLLDDPVPEWIITRLHNMGEMEPRYEASYRGAHNAFLQSYFPASQNFLIKTETRLRQPVTTDDPKQPNERTSIDSNGQHVHIRANDGVPDFVVCFAT</sequence>
<accession>A0ABR3JQ28</accession>
<evidence type="ECO:0000313" key="3">
    <source>
        <dbReference type="Proteomes" id="UP001556367"/>
    </source>
</evidence>